<accession>A0A0F3RNH5</accession>
<comment type="caution">
    <text evidence="1">The sequence shown here is derived from an EMBL/GenBank/DDBJ whole genome shotgun (WGS) entry which is preliminary data.</text>
</comment>
<protein>
    <submittedName>
        <fullName evidence="1">Uncharacterized protein</fullName>
    </submittedName>
</protein>
<gene>
    <name evidence="1" type="ORF">OTUT144_1215</name>
</gene>
<evidence type="ECO:0000313" key="2">
    <source>
        <dbReference type="Proteomes" id="UP000033580"/>
    </source>
</evidence>
<organism evidence="1 2">
    <name type="scientific">Orientia tsutsugamushi str. UT144</name>
    <dbReference type="NCBI Taxonomy" id="1441384"/>
    <lineage>
        <taxon>Bacteria</taxon>
        <taxon>Pseudomonadati</taxon>
        <taxon>Pseudomonadota</taxon>
        <taxon>Alphaproteobacteria</taxon>
        <taxon>Rickettsiales</taxon>
        <taxon>Rickettsiaceae</taxon>
        <taxon>Rickettsieae</taxon>
        <taxon>Orientia</taxon>
    </lineage>
</organism>
<dbReference type="Proteomes" id="UP000033580">
    <property type="component" value="Unassembled WGS sequence"/>
</dbReference>
<name>A0A0F3RNH5_ORITS</name>
<dbReference type="EMBL" id="LAOR01000088">
    <property type="protein sequence ID" value="KJW06749.1"/>
    <property type="molecule type" value="Genomic_DNA"/>
</dbReference>
<sequence length="45" mass="5349">MQLKINIFLMKLETNVLDNFEDYKIAPIEDCDKYVLELDTSKKLL</sequence>
<dbReference type="AlphaFoldDB" id="A0A0F3RNH5"/>
<reference evidence="1 2" key="1">
    <citation type="submission" date="2015-01" db="EMBL/GenBank/DDBJ databases">
        <title>Genome Sequencing of Rickettsiales.</title>
        <authorList>
            <person name="Daugherty S.C."/>
            <person name="Su Q."/>
            <person name="Abolude K."/>
            <person name="Beier-Sexton M."/>
            <person name="Carlyon J.A."/>
            <person name="Carter R."/>
            <person name="Day N.P."/>
            <person name="Dumler S.J."/>
            <person name="Dyachenko V."/>
            <person name="Godinez A."/>
            <person name="Kurtti T.J."/>
            <person name="Lichay M."/>
            <person name="Mullins K.E."/>
            <person name="Ott S."/>
            <person name="Pappas-Brown V."/>
            <person name="Paris D.H."/>
            <person name="Patel P."/>
            <person name="Richards A.L."/>
            <person name="Sadzewicz L."/>
            <person name="Sears K."/>
            <person name="Seidman D."/>
            <person name="Sengamalay N."/>
            <person name="Stenos J."/>
            <person name="Tallon L.J."/>
            <person name="Vincent G."/>
            <person name="Fraser C.M."/>
            <person name="Munderloh U."/>
            <person name="Dunning-Hotopp J.C."/>
        </authorList>
    </citation>
    <scope>NUCLEOTIDE SEQUENCE [LARGE SCALE GENOMIC DNA]</scope>
    <source>
        <strain evidence="1 2">UT144</strain>
    </source>
</reference>
<proteinExistence type="predicted"/>
<evidence type="ECO:0000313" key="1">
    <source>
        <dbReference type="EMBL" id="KJW06749.1"/>
    </source>
</evidence>